<protein>
    <submittedName>
        <fullName evidence="1">Uncharacterized protein</fullName>
    </submittedName>
</protein>
<accession>A0A8C0DRE0</accession>
<organism evidence="1">
    <name type="scientific">Balaenoptera musculus</name>
    <name type="common">Blue whale</name>
    <dbReference type="NCBI Taxonomy" id="9771"/>
    <lineage>
        <taxon>Eukaryota</taxon>
        <taxon>Metazoa</taxon>
        <taxon>Chordata</taxon>
        <taxon>Craniata</taxon>
        <taxon>Vertebrata</taxon>
        <taxon>Euteleostomi</taxon>
        <taxon>Mammalia</taxon>
        <taxon>Eutheria</taxon>
        <taxon>Laurasiatheria</taxon>
        <taxon>Artiodactyla</taxon>
        <taxon>Whippomorpha</taxon>
        <taxon>Cetacea</taxon>
        <taxon>Mysticeti</taxon>
        <taxon>Balaenopteridae</taxon>
        <taxon>Balaenoptera</taxon>
    </lineage>
</organism>
<evidence type="ECO:0000313" key="1">
    <source>
        <dbReference type="Ensembl" id="ENSBMSP00010023792.1"/>
    </source>
</evidence>
<dbReference type="OMA" id="DPQLYGC"/>
<name>A0A8C0DRE0_BALMU</name>
<dbReference type="Ensembl" id="ENSBMST00010026212.1">
    <property type="protein sequence ID" value="ENSBMSP00010023792.1"/>
    <property type="gene ID" value="ENSBMSG00010017291.1"/>
</dbReference>
<reference evidence="1" key="1">
    <citation type="submission" date="2023-09" db="UniProtKB">
        <authorList>
            <consortium name="Ensembl"/>
        </authorList>
    </citation>
    <scope>IDENTIFICATION</scope>
</reference>
<sequence length="62" mass="6647">MWTLGRRAAASLLPCSAPQGSAQAHARALRPMKDPQLYGCRGLRTGIDAKNLPKAISVSSWI</sequence>
<dbReference type="AlphaFoldDB" id="A0A8C0DRE0"/>
<proteinExistence type="predicted"/>